<reference evidence="2" key="1">
    <citation type="submission" date="2016-05" db="EMBL/GenBank/DDBJ databases">
        <authorList>
            <person name="Naeem Raeece"/>
        </authorList>
    </citation>
    <scope>NUCLEOTIDE SEQUENCE [LARGE SCALE GENOMIC DNA]</scope>
</reference>
<organism evidence="1 2">
    <name type="scientific">Plasmodium ovale wallikeri</name>
    <dbReference type="NCBI Taxonomy" id="864142"/>
    <lineage>
        <taxon>Eukaryota</taxon>
        <taxon>Sar</taxon>
        <taxon>Alveolata</taxon>
        <taxon>Apicomplexa</taxon>
        <taxon>Aconoidasida</taxon>
        <taxon>Haemosporida</taxon>
        <taxon>Plasmodiidae</taxon>
        <taxon>Plasmodium</taxon>
        <taxon>Plasmodium (Plasmodium)</taxon>
    </lineage>
</organism>
<dbReference type="AlphaFoldDB" id="A0A1A8YMR1"/>
<sequence>MRPVHATRTCDPYMRPVHAIRTCDPYMRSVHAIHNTFVKPTKMGNNTKGDGENEAKMEKHSGAILDGYGKVQASAWTCTFALTVGLIFARWQMDLPENSIPRGTEKKKKCKIS</sequence>
<protein>
    <submittedName>
        <fullName evidence="1">Uncharacterized protein</fullName>
    </submittedName>
</protein>
<evidence type="ECO:0000313" key="1">
    <source>
        <dbReference type="EMBL" id="SBT32878.1"/>
    </source>
</evidence>
<dbReference type="Proteomes" id="UP000078550">
    <property type="component" value="Unassembled WGS sequence"/>
</dbReference>
<evidence type="ECO:0000313" key="2">
    <source>
        <dbReference type="Proteomes" id="UP000078550"/>
    </source>
</evidence>
<name>A0A1A8YMR1_PLAOA</name>
<accession>A0A1A8YMR1</accession>
<dbReference type="EMBL" id="FLRE01000044">
    <property type="protein sequence ID" value="SBT32878.1"/>
    <property type="molecule type" value="Genomic_DNA"/>
</dbReference>
<gene>
    <name evidence="1" type="ORF">POVWA2_011910</name>
</gene>
<proteinExistence type="predicted"/>